<dbReference type="InterPro" id="IPR036388">
    <property type="entry name" value="WH-like_DNA-bd_sf"/>
</dbReference>
<sequence length="263" mass="31470">MANEVVKYHNDLNTIPMRNWTAEEMNFFFAIIAKLRDEGTREVYFDKYSLAGLANYTITHNKRFEETMENLVKKISQIHYIERTSNSLTLMNLFSLFHVDWSDDLSEMTAKVKVTEQFEYIINRLNAEFTAYELEEFTQVRSTYAKTVYRLLKQWRTVGKKEFEIEEFKRLLDMPDYYTPSHIDKNVLKPVMHEMPKFFKNLKVKKVKANTRGTPVKSYLFTWQAEKTGEWVKDKFMSLDEWTEKNSSNELPDVSLHNWLEEE</sequence>
<dbReference type="AlphaFoldDB" id="Q2HWD8"/>
<dbReference type="SUPFAM" id="SSF46785">
    <property type="entry name" value="Winged helix' DNA-binding domain"/>
    <property type="match status" value="1"/>
</dbReference>
<dbReference type="Gene3D" id="1.10.10.10">
    <property type="entry name" value="Winged helix-like DNA-binding domain superfamily/Winged helix DNA-binding domain"/>
    <property type="match status" value="2"/>
</dbReference>
<dbReference type="GO" id="GO:0006270">
    <property type="term" value="P:DNA replication initiation"/>
    <property type="evidence" value="ECO:0007669"/>
    <property type="project" value="InterPro"/>
</dbReference>
<proteinExistence type="inferred from homology"/>
<dbReference type="EMBL" id="AB250926">
    <property type="protein sequence ID" value="BAE79806.1"/>
    <property type="molecule type" value="Genomic_DNA"/>
</dbReference>
<geneLocation type="plasmid" evidence="3">
    <name>pSKPB18</name>
</geneLocation>
<dbReference type="RefSeq" id="WP_012478267.1">
    <property type="nucleotide sequence ID" value="NC_010938.1"/>
</dbReference>
<dbReference type="Pfam" id="PF01051">
    <property type="entry name" value="Rep3_N"/>
    <property type="match status" value="1"/>
</dbReference>
<feature type="domain" description="Initiator Rep protein WH1" evidence="2">
    <location>
        <begin position="6"/>
        <end position="153"/>
    </location>
</feature>
<reference evidence="3" key="1">
    <citation type="submission" date="2006-02" db="EMBL/GenBank/DDBJ databases">
        <title>Tetragenococcus halophila plasmid pSKPB18 DNA, complete sequence.</title>
        <authorList>
            <person name="Ikeda T."/>
            <person name="Maeda T."/>
        </authorList>
    </citation>
    <scope>NUCLEOTIDE SEQUENCE</scope>
    <source>
        <strain evidence="3">PB18</strain>
        <plasmid evidence="3">pSKPB18</plasmid>
    </source>
</reference>
<dbReference type="InterPro" id="IPR000525">
    <property type="entry name" value="Initiator_Rep_WH1"/>
</dbReference>
<name>Q2HWD8_TETHA</name>
<gene>
    <name evidence="3" type="primary">Rep</name>
</gene>
<evidence type="ECO:0000313" key="3">
    <source>
        <dbReference type="EMBL" id="BAE79806.1"/>
    </source>
</evidence>
<evidence type="ECO:0000256" key="1">
    <source>
        <dbReference type="ARBA" id="ARBA00038283"/>
    </source>
</evidence>
<dbReference type="InterPro" id="IPR036390">
    <property type="entry name" value="WH_DNA-bd_sf"/>
</dbReference>
<comment type="similarity">
    <text evidence="1">Belongs to the initiator RepB protein family.</text>
</comment>
<protein>
    <submittedName>
        <fullName evidence="3">Replication protein</fullName>
    </submittedName>
</protein>
<evidence type="ECO:0000259" key="2">
    <source>
        <dbReference type="Pfam" id="PF01051"/>
    </source>
</evidence>
<organism evidence="3">
    <name type="scientific">Tetragenococcus halophilus</name>
    <name type="common">Pediococcus halophilus</name>
    <dbReference type="NCBI Taxonomy" id="51669"/>
    <lineage>
        <taxon>Bacteria</taxon>
        <taxon>Bacillati</taxon>
        <taxon>Bacillota</taxon>
        <taxon>Bacilli</taxon>
        <taxon>Lactobacillales</taxon>
        <taxon>Enterococcaceae</taxon>
        <taxon>Tetragenococcus</taxon>
    </lineage>
</organism>
<dbReference type="GO" id="GO:0003887">
    <property type="term" value="F:DNA-directed DNA polymerase activity"/>
    <property type="evidence" value="ECO:0007669"/>
    <property type="project" value="InterPro"/>
</dbReference>
<keyword evidence="3" id="KW-0614">Plasmid</keyword>
<accession>Q2HWD8</accession>
<dbReference type="Pfam" id="PF21205">
    <property type="entry name" value="Rep3_C"/>
    <property type="match status" value="1"/>
</dbReference>